<dbReference type="Pfam" id="PF04389">
    <property type="entry name" value="Peptidase_M28"/>
    <property type="match status" value="1"/>
</dbReference>
<dbReference type="FunFam" id="3.50.30.30:FF:000008">
    <property type="entry name" value="Glutamate carboxypeptidase 2"/>
    <property type="match status" value="1"/>
</dbReference>
<dbReference type="CDD" id="cd02121">
    <property type="entry name" value="PA_GCPII_like"/>
    <property type="match status" value="1"/>
</dbReference>
<evidence type="ECO:0000259" key="5">
    <source>
        <dbReference type="Pfam" id="PF04389"/>
    </source>
</evidence>
<evidence type="ECO:0000313" key="7">
    <source>
        <dbReference type="Proteomes" id="UP000019384"/>
    </source>
</evidence>
<reference evidence="6" key="2">
    <citation type="submission" date="2014-02" db="EMBL/GenBank/DDBJ databases">
        <title>Complete DNA sequence of /Kuraishia capsulata/ illustrates novel genomic features among budding yeasts (/Saccharomycotina/).</title>
        <authorList>
            <person name="Morales L."/>
            <person name="Noel B."/>
            <person name="Porcel B."/>
            <person name="Marcet-Houben M."/>
            <person name="Hullo M-F."/>
            <person name="Sacerdot C."/>
            <person name="Tekaia F."/>
            <person name="Leh-Louis V."/>
            <person name="Despons L."/>
            <person name="Khanna V."/>
            <person name="Aury J-M."/>
            <person name="Barbe V."/>
            <person name="Couloux A."/>
            <person name="Labadie K."/>
            <person name="Pelletier E."/>
            <person name="Souciet J-L."/>
            <person name="Boekhout T."/>
            <person name="Gabaldon T."/>
            <person name="Wincker P."/>
            <person name="Dujon B."/>
        </authorList>
    </citation>
    <scope>NUCLEOTIDE SEQUENCE</scope>
    <source>
        <strain evidence="6">CBS 1993</strain>
    </source>
</reference>
<dbReference type="SUPFAM" id="SSF53187">
    <property type="entry name" value="Zn-dependent exopeptidases"/>
    <property type="match status" value="1"/>
</dbReference>
<dbReference type="OrthoDB" id="5841748at2759"/>
<dbReference type="PANTHER" id="PTHR10404:SF46">
    <property type="entry name" value="VACUOLAR PROTEIN SORTING-ASSOCIATED PROTEIN 70"/>
    <property type="match status" value="1"/>
</dbReference>
<proteinExistence type="inferred from homology"/>
<name>W6MSX9_9ASCO</name>
<dbReference type="GeneID" id="34521710"/>
<dbReference type="Pfam" id="PF04253">
    <property type="entry name" value="TFR_dimer"/>
    <property type="match status" value="1"/>
</dbReference>
<dbReference type="CDD" id="cd08022">
    <property type="entry name" value="M28_PSMA_like"/>
    <property type="match status" value="1"/>
</dbReference>
<dbReference type="PANTHER" id="PTHR10404">
    <property type="entry name" value="N-ACETYLATED-ALPHA-LINKED ACIDIC DIPEPTIDASE"/>
    <property type="match status" value="1"/>
</dbReference>
<protein>
    <submittedName>
        <fullName evidence="6">Uncharacterized protein</fullName>
    </submittedName>
</protein>
<evidence type="ECO:0000313" key="6">
    <source>
        <dbReference type="EMBL" id="CDK28332.1"/>
    </source>
</evidence>
<keyword evidence="7" id="KW-1185">Reference proteome</keyword>
<dbReference type="Proteomes" id="UP000019384">
    <property type="component" value="Unassembled WGS sequence"/>
</dbReference>
<dbReference type="Gene3D" id="1.20.930.40">
    <property type="entry name" value="Transferrin receptor-like, dimerisation domain"/>
    <property type="match status" value="1"/>
</dbReference>
<keyword evidence="2" id="KW-0812">Transmembrane</keyword>
<organism evidence="6 7">
    <name type="scientific">Kuraishia capsulata CBS 1993</name>
    <dbReference type="NCBI Taxonomy" id="1382522"/>
    <lineage>
        <taxon>Eukaryota</taxon>
        <taxon>Fungi</taxon>
        <taxon>Dikarya</taxon>
        <taxon>Ascomycota</taxon>
        <taxon>Saccharomycotina</taxon>
        <taxon>Pichiomycetes</taxon>
        <taxon>Pichiales</taxon>
        <taxon>Pichiaceae</taxon>
        <taxon>Kuraishia</taxon>
    </lineage>
</organism>
<dbReference type="InterPro" id="IPR007484">
    <property type="entry name" value="Peptidase_M28"/>
</dbReference>
<dbReference type="InterPro" id="IPR046450">
    <property type="entry name" value="PA_dom_sf"/>
</dbReference>
<accession>W6MSX9</accession>
<dbReference type="HOGENOM" id="CLU_005688_2_0_1"/>
<dbReference type="SUPFAM" id="SSF47672">
    <property type="entry name" value="Transferrin receptor-like dimerisation domain"/>
    <property type="match status" value="1"/>
</dbReference>
<dbReference type="Gene3D" id="3.50.30.30">
    <property type="match status" value="1"/>
</dbReference>
<feature type="domain" description="PA" evidence="3">
    <location>
        <begin position="192"/>
        <end position="266"/>
    </location>
</feature>
<dbReference type="InterPro" id="IPR007365">
    <property type="entry name" value="TFR-like_dimer_dom"/>
</dbReference>
<feature type="domain" description="Peptidase M28" evidence="5">
    <location>
        <begin position="374"/>
        <end position="566"/>
    </location>
</feature>
<dbReference type="STRING" id="1382522.W6MSX9"/>
<keyword evidence="2" id="KW-1133">Transmembrane helix</keyword>
<dbReference type="GO" id="GO:0004180">
    <property type="term" value="F:carboxypeptidase activity"/>
    <property type="evidence" value="ECO:0007669"/>
    <property type="project" value="TreeGrafter"/>
</dbReference>
<dbReference type="InterPro" id="IPR036757">
    <property type="entry name" value="TFR-like_dimer_dom_sf"/>
</dbReference>
<dbReference type="InterPro" id="IPR039373">
    <property type="entry name" value="Peptidase_M28B"/>
</dbReference>
<gene>
    <name evidence="6" type="ORF">KUCA_T00004314001</name>
</gene>
<reference evidence="6" key="1">
    <citation type="submission" date="2013-12" db="EMBL/GenBank/DDBJ databases">
        <authorList>
            <person name="Genoscope - CEA"/>
        </authorList>
    </citation>
    <scope>NUCLEOTIDE SEQUENCE</scope>
    <source>
        <strain evidence="6">CBS 1993</strain>
    </source>
</reference>
<keyword evidence="2" id="KW-0472">Membrane</keyword>
<dbReference type="Pfam" id="PF02225">
    <property type="entry name" value="PA"/>
    <property type="match status" value="1"/>
</dbReference>
<dbReference type="EMBL" id="HG793129">
    <property type="protein sequence ID" value="CDK28332.1"/>
    <property type="molecule type" value="Genomic_DNA"/>
</dbReference>
<evidence type="ECO:0000259" key="4">
    <source>
        <dbReference type="Pfam" id="PF04253"/>
    </source>
</evidence>
<evidence type="ECO:0000259" key="3">
    <source>
        <dbReference type="Pfam" id="PF02225"/>
    </source>
</evidence>
<evidence type="ECO:0000256" key="1">
    <source>
        <dbReference type="ARBA" id="ARBA00005634"/>
    </source>
</evidence>
<feature type="domain" description="Transferrin receptor-like dimerisation" evidence="4">
    <location>
        <begin position="668"/>
        <end position="787"/>
    </location>
</feature>
<dbReference type="FunFam" id="3.40.630.10:FF:000101">
    <property type="entry name" value="N-acetylated alpha-linked acidic dipeptidase like 1"/>
    <property type="match status" value="1"/>
</dbReference>
<dbReference type="SUPFAM" id="SSF52025">
    <property type="entry name" value="PA domain"/>
    <property type="match status" value="1"/>
</dbReference>
<comment type="similarity">
    <text evidence="1">Belongs to the peptidase M28 family. M28B subfamily.</text>
</comment>
<sequence>MASSEETPLIPPGTDAVELSESMELRLYKQSRSVAAWKRFCAFAFFGLLFILGFNLVFLPRTSLSRDLRRIHGDRLTAFDVQKTFLETLEQENNAREILKRYTSENHIVGEGYGLVEYTKAKFEEYGIKTHVETFYVWLNRPVANHLKLLDSDGNLEYQASLKEDVLEEDETTGDKNSVPAFHAYSANGNVTAKFVYAHFGRVEDFKALKEADVSLEGKIVIMRYGAIVRGLKVKLAQRYGAVGVVLYTDPYDDGEIRVKNGYKAYPDGPARNPSSIERGSVIYFSDIPGDPTTPGWGSTKNAKRVSPQDSMPKIPSLPCSYNDIKPILAKLNGKGPNLGWAGDVDEFDYCAGTSDVDLNLYNEQDYQIRPIYNVMGEIKGIMPDEEIIVGNHRDAFIVGGAGDPNSGSVALIETARGLGALLKKGWKPLRTIKLASWDGEEYGMLGSTEYGEKYARHLQDHTLAYINLDVGVAGSAFAFKSNPMFMELGHKVAKEIPFRNKVDSGYSLFDYWSEQNNATVNTLGAGTDYVVFQEHLGIPSMTMEFREDGVTDPVYHYHSNFDSFHWMDKFCDPTWELHSTMAQFFGLLLISVTEQEVSVLDVKTYAEQISKYYYDMIATIPKSWVDYLLLFDAEDGQTPAYMKNTIKQLQMAHGAPRLKDLMALVESNIKGLIEHATIYQSYKEDLQDKITEDYPWFRLFHKVKIAVQIKVANLKLLKLDRLLLFKDGLKNRVWMKHVIIAPSREKGYDGDILPGLHEAQIDGDFDEFVRWLVIIGDKIKLVGDKLK</sequence>
<feature type="transmembrane region" description="Helical" evidence="2">
    <location>
        <begin position="40"/>
        <end position="59"/>
    </location>
</feature>
<dbReference type="Gene3D" id="3.40.630.10">
    <property type="entry name" value="Zn peptidases"/>
    <property type="match status" value="1"/>
</dbReference>
<dbReference type="AlphaFoldDB" id="W6MSX9"/>
<dbReference type="RefSeq" id="XP_022460322.1">
    <property type="nucleotide sequence ID" value="XM_022601036.1"/>
</dbReference>
<evidence type="ECO:0000256" key="2">
    <source>
        <dbReference type="SAM" id="Phobius"/>
    </source>
</evidence>
<dbReference type="InterPro" id="IPR003137">
    <property type="entry name" value="PA_domain"/>
</dbReference>